<gene>
    <name evidence="3" type="ORF">AWZ03_003695</name>
</gene>
<feature type="coiled-coil region" evidence="1">
    <location>
        <begin position="684"/>
        <end position="739"/>
    </location>
</feature>
<comment type="caution">
    <text evidence="3">The sequence shown here is derived from an EMBL/GenBank/DDBJ whole genome shotgun (WGS) entry which is preliminary data.</text>
</comment>
<keyword evidence="1" id="KW-0175">Coiled coil</keyword>
<evidence type="ECO:0000313" key="3">
    <source>
        <dbReference type="EMBL" id="TDG49919.1"/>
    </source>
</evidence>
<proteinExistence type="predicted"/>
<dbReference type="PANTHER" id="PTHR18863:SF6">
    <property type="entry name" value="COILED-COIL DOMAIN-CONTAINING PROTEIN 170"/>
    <property type="match status" value="1"/>
</dbReference>
<evidence type="ECO:0000313" key="4">
    <source>
        <dbReference type="Proteomes" id="UP000295192"/>
    </source>
</evidence>
<reference evidence="3 4" key="1">
    <citation type="journal article" date="2019" name="J. Hered.">
        <title>An Improved Genome Assembly for Drosophila navojoa, the Basal Species in the mojavensis Cluster.</title>
        <authorList>
            <person name="Vanderlinde T."/>
            <person name="Dupim E.G."/>
            <person name="Nazario-Yepiz N.O."/>
            <person name="Carvalho A.B."/>
        </authorList>
    </citation>
    <scope>NUCLEOTIDE SEQUENCE [LARGE SCALE GENOMIC DNA]</scope>
    <source>
        <strain evidence="3">Navoj_Jal97</strain>
        <tissue evidence="3">Whole organism</tissue>
    </source>
</reference>
<dbReference type="InterPro" id="IPR039139">
    <property type="entry name" value="CCDC170-like"/>
</dbReference>
<feature type="region of interest" description="Disordered" evidence="2">
    <location>
        <begin position="1139"/>
        <end position="1206"/>
    </location>
</feature>
<protein>
    <submittedName>
        <fullName evidence="3">Uncharacterized protein</fullName>
    </submittedName>
</protein>
<keyword evidence="4" id="KW-1185">Reference proteome</keyword>
<dbReference type="PANTHER" id="PTHR18863">
    <property type="entry name" value="TSEC-2-RELATED"/>
    <property type="match status" value="1"/>
</dbReference>
<sequence length="1247" mass="143099">MIQTPSSKDDDDLSSYDSLFDNVETQLVPYPLPEHTDPSLCRDEFLKTLSVEVQRVSIQRRRVPKLDTIHYDSATAEGIAILDMLKRSLMAPPSESISHYRPSLTYEQLEKLYTVCLYQFQKAAIQFLSVRLRKQIDTQLHIWPGEAVEIPHKLFNWSLEFFLRRQRVNQLYLDVLVMERSKADLNCAKFCTDLTEIIRLLELIREDFNNGRDICNTSSIINDSNYEVNSTWESELNDLRKVYHNLDSIIRGSAFRISSQCGVELEAEADKTDALSLIEMRYRSNWLRSCGDQAQMLLQKKENLYADEIKELQSKMALDVTTYGFVDFVYHYSIDTYRSSISEWQERLAVDLEAAELKCNITRSLWIKARDDLKFHQEEVEMFRRRVSEVRELIELEQAPILRRGTRASSMISRARKTNLRPDTNGNTAEDWYAFELLCGKLSSSASLPMSPEAPLANTARSSVALDNSCGNTGITVTEHHHGIDLTTTLRSELAALSYKKERLTAELAEVRSALCGRESDVENLRAQAARQTALIASLQSRLQAAEQREHAVQTRCDATIETLQREKRCSDERNKELICKLQHLEAHAASEESHKEQAKAQYHELLRRLSVCLGLDENVHASAECVVSRVEELVIELQRAKAKVTSTCETLSSCENELLNLKSLANIEKQRLSAQLDGAGNHNHELEGRCRQYERDLQIQRDRLTESEINGEKLKEELRGFESRCHRLQNNLDRIQGDRLQFLRNLSHLVNVPEPCETLIKDKLRELLGENQALQAQLHSLRDQLSSEHEKLKESRESTECRLRSSEAEKCELAERLDKCHAEIHTLRKDHMALSEYLQRLANALNWSECTAPPALGADTNLMAESLLERAERLAAHCDHDLDKSCCDHHHQHHHHHHAGQGKLRRERSCHDLPIKESSSVYNLQRRVRVLREQVQRRDLHLELLRRKLAIIEDGARGKCMLQGERDDAVCRAKKAAKQVDKLSAQLADARTQIAEVKAQLAEAVEYKITALERARKIDELSTQICDLEDEKTRLLSQLNAMKERMKSTCESNQNRRCRDEALINSLRDDVSRLSAQLSDTNQRLSHLQSFRTSVARTLHLRDLPETDLLHRLQALCSAHQEFTLLSKRYETASPVGDHPCPRFDDPVPPSSHCRPPRDLSPESMHRHTTAGSGHHHDHAHSHGHTHSTLHGRHQRQRSKSRDKRLHDECFDSDVHRLHHGCKDPLLGNNSGGSCDEDFDFKSKYI</sequence>
<evidence type="ECO:0000256" key="2">
    <source>
        <dbReference type="SAM" id="MobiDB-lite"/>
    </source>
</evidence>
<dbReference type="Proteomes" id="UP000295192">
    <property type="component" value="Unassembled WGS sequence"/>
</dbReference>
<dbReference type="OMA" id="GMPTNPR"/>
<feature type="coiled-coil region" evidence="1">
    <location>
        <begin position="974"/>
        <end position="1008"/>
    </location>
</feature>
<dbReference type="AlphaFoldDB" id="A0A484BM60"/>
<feature type="compositionally biased region" description="Basic residues" evidence="2">
    <location>
        <begin position="1175"/>
        <end position="1205"/>
    </location>
</feature>
<accession>A0A484BM60</accession>
<feature type="coiled-coil region" evidence="1">
    <location>
        <begin position="765"/>
        <end position="810"/>
    </location>
</feature>
<name>A0A484BM60_DRONA</name>
<dbReference type="STRING" id="7232.A0A484BM60"/>
<evidence type="ECO:0000256" key="1">
    <source>
        <dbReference type="SAM" id="Coils"/>
    </source>
</evidence>
<dbReference type="OrthoDB" id="7914571at2759"/>
<feature type="coiled-coil region" evidence="1">
    <location>
        <begin position="494"/>
        <end position="609"/>
    </location>
</feature>
<organism evidence="3 4">
    <name type="scientific">Drosophila navojoa</name>
    <name type="common">Fruit fly</name>
    <dbReference type="NCBI Taxonomy" id="7232"/>
    <lineage>
        <taxon>Eukaryota</taxon>
        <taxon>Metazoa</taxon>
        <taxon>Ecdysozoa</taxon>
        <taxon>Arthropoda</taxon>
        <taxon>Hexapoda</taxon>
        <taxon>Insecta</taxon>
        <taxon>Pterygota</taxon>
        <taxon>Neoptera</taxon>
        <taxon>Endopterygota</taxon>
        <taxon>Diptera</taxon>
        <taxon>Brachycera</taxon>
        <taxon>Muscomorpha</taxon>
        <taxon>Ephydroidea</taxon>
        <taxon>Drosophilidae</taxon>
        <taxon>Drosophila</taxon>
    </lineage>
</organism>
<feature type="compositionally biased region" description="Basic and acidic residues" evidence="2">
    <location>
        <begin position="1157"/>
        <end position="1167"/>
    </location>
</feature>
<dbReference type="EMBL" id="LSRL02000019">
    <property type="protein sequence ID" value="TDG49919.1"/>
    <property type="molecule type" value="Genomic_DNA"/>
</dbReference>